<protein>
    <submittedName>
        <fullName evidence="1">Uncharacterized protein</fullName>
    </submittedName>
</protein>
<dbReference type="EMBL" id="JANHNZ010000019">
    <property type="protein sequence ID" value="MCQ9210889.1"/>
    <property type="molecule type" value="Genomic_DNA"/>
</dbReference>
<reference evidence="1" key="1">
    <citation type="submission" date="2022-07" db="EMBL/GenBank/DDBJ databases">
        <authorList>
            <person name="Jung M.-Y."/>
            <person name="Lee M."/>
        </authorList>
    </citation>
    <scope>NUCLEOTIDE SEQUENCE</scope>
    <source>
        <strain evidence="1">S8</strain>
    </source>
</reference>
<keyword evidence="2" id="KW-1185">Reference proteome</keyword>
<dbReference type="Proteomes" id="UP001059480">
    <property type="component" value="Unassembled WGS sequence"/>
</dbReference>
<name>A0ABT1WSH6_9LACT</name>
<reference evidence="1" key="2">
    <citation type="journal article" date="2023" name="Curr. Microbiol.">
        <title>Granulicatella seriolae sp. nov., a Novel Facultative Anaerobe Isolated from Yellowtail Marine Fish.</title>
        <authorList>
            <person name="Lee M."/>
            <person name="Choi Y.J."/>
            <person name="Farooq A."/>
            <person name="Jeong J.B."/>
            <person name="Jung M.Y."/>
        </authorList>
    </citation>
    <scope>NUCLEOTIDE SEQUENCE</scope>
    <source>
        <strain evidence="1">S8</strain>
    </source>
</reference>
<gene>
    <name evidence="1" type="ORF">NPA36_10125</name>
</gene>
<organism evidence="1 2">
    <name type="scientific">Granulicatella seriolae</name>
    <dbReference type="NCBI Taxonomy" id="2967226"/>
    <lineage>
        <taxon>Bacteria</taxon>
        <taxon>Bacillati</taxon>
        <taxon>Bacillota</taxon>
        <taxon>Bacilli</taxon>
        <taxon>Lactobacillales</taxon>
        <taxon>Carnobacteriaceae</taxon>
        <taxon>Granulicatella</taxon>
    </lineage>
</organism>
<accession>A0ABT1WSH6</accession>
<proteinExistence type="predicted"/>
<evidence type="ECO:0000313" key="2">
    <source>
        <dbReference type="Proteomes" id="UP001059480"/>
    </source>
</evidence>
<evidence type="ECO:0000313" key="1">
    <source>
        <dbReference type="EMBL" id="MCQ9210889.1"/>
    </source>
</evidence>
<reference evidence="1" key="3">
    <citation type="journal article" date="2023" name="Microbiol. Resour. Announc.">
        <title>Draft Genome Sequence of Granulicatella sp. Strain S8, Isolated from a Marine Fish, Seriola quinqueradiata.</title>
        <authorList>
            <person name="Lee M."/>
            <person name="Farooq A."/>
            <person name="Jeong J.B."/>
            <person name="Jung M.Y."/>
        </authorList>
    </citation>
    <scope>NUCLEOTIDE SEQUENCE</scope>
    <source>
        <strain evidence="1">S8</strain>
    </source>
</reference>
<sequence length="257" mass="29914">MSQQIYIHYDSVSNHILSSGIPFIFPQEDASLIPKNILLLNGRSSLAVYDNFSGFPCIKGREKVQEFLTMQRHSLEAQPNWIDFESIDFLHQLIPQEIADLLYISHAKNHLHSPFFYKLQNNYINLSMDNNFTKVYYRKIDHFLLLLAQALTEVMTELVNRQNRRFFFNKHIDLTPLNIDVLKDLMPYLKEGIVIASQQAEVAEDTYYLPIFLAEDHYHYVPESYDADNKLGAVVYHADSDTWTLEMTEGPLVAYIS</sequence>
<comment type="caution">
    <text evidence="1">The sequence shown here is derived from an EMBL/GenBank/DDBJ whole genome shotgun (WGS) entry which is preliminary data.</text>
</comment>
<dbReference type="RefSeq" id="WP_256946000.1">
    <property type="nucleotide sequence ID" value="NZ_JANHNZ010000019.1"/>
</dbReference>